<dbReference type="RefSeq" id="XP_002911534.1">
    <property type="nucleotide sequence ID" value="XM_002911488.1"/>
</dbReference>
<dbReference type="VEuPathDB" id="FungiDB:CC1G_14066"/>
<gene>
    <name evidence="2" type="ORF">CC1G_14066</name>
</gene>
<feature type="transmembrane region" description="Helical" evidence="1">
    <location>
        <begin position="20"/>
        <end position="43"/>
    </location>
</feature>
<evidence type="ECO:0000313" key="3">
    <source>
        <dbReference type="Proteomes" id="UP000001861"/>
    </source>
</evidence>
<comment type="caution">
    <text evidence="2">The sequence shown here is derived from an EMBL/GenBank/DDBJ whole genome shotgun (WGS) entry which is preliminary data.</text>
</comment>
<dbReference type="Proteomes" id="UP000001861">
    <property type="component" value="Unassembled WGS sequence"/>
</dbReference>
<dbReference type="KEGG" id="cci:CC1G_14066"/>
<keyword evidence="1" id="KW-0812">Transmembrane</keyword>
<sequence>MSLSRTPYGHWSTAVVSIAIFLGFLIFVDVVDVDWFVISYVYARFVIIRRYDTEPWPCPENIRSYALAPRALSTFGLRGEQRTSSTAIQLELRTCSFSRTPASELLALTATSRRKGRTGVSKEVKNRCLEGVRTKPKTHLGQNSANKTMRHFQEFTLNWGLRKRISVLLMLRIVMASNVTCPRSRVVRVVWCIEMHTDCNTQTLMLLGARSHLKLLAPSTAERALS</sequence>
<reference evidence="2 3" key="1">
    <citation type="journal article" date="2010" name="Proc. Natl. Acad. Sci. U.S.A.">
        <title>Insights into evolution of multicellular fungi from the assembled chromosomes of the mushroom Coprinopsis cinerea (Coprinus cinereus).</title>
        <authorList>
            <person name="Stajich J.E."/>
            <person name="Wilke S.K."/>
            <person name="Ahren D."/>
            <person name="Au C.H."/>
            <person name="Birren B.W."/>
            <person name="Borodovsky M."/>
            <person name="Burns C."/>
            <person name="Canback B."/>
            <person name="Casselton L.A."/>
            <person name="Cheng C.K."/>
            <person name="Deng J."/>
            <person name="Dietrich F.S."/>
            <person name="Fargo D.C."/>
            <person name="Farman M.L."/>
            <person name="Gathman A.C."/>
            <person name="Goldberg J."/>
            <person name="Guigo R."/>
            <person name="Hoegger P.J."/>
            <person name="Hooker J.B."/>
            <person name="Huggins A."/>
            <person name="James T.Y."/>
            <person name="Kamada T."/>
            <person name="Kilaru S."/>
            <person name="Kodira C."/>
            <person name="Kues U."/>
            <person name="Kupfer D."/>
            <person name="Kwan H.S."/>
            <person name="Lomsadze A."/>
            <person name="Li W."/>
            <person name="Lilly W.W."/>
            <person name="Ma L.J."/>
            <person name="Mackey A.J."/>
            <person name="Manning G."/>
            <person name="Martin F."/>
            <person name="Muraguchi H."/>
            <person name="Natvig D.O."/>
            <person name="Palmerini H."/>
            <person name="Ramesh M.A."/>
            <person name="Rehmeyer C.J."/>
            <person name="Roe B.A."/>
            <person name="Shenoy N."/>
            <person name="Stanke M."/>
            <person name="Ter-Hovhannisyan V."/>
            <person name="Tunlid A."/>
            <person name="Velagapudi R."/>
            <person name="Vision T.J."/>
            <person name="Zeng Q."/>
            <person name="Zolan M.E."/>
            <person name="Pukkila P.J."/>
        </authorList>
    </citation>
    <scope>NUCLEOTIDE SEQUENCE [LARGE SCALE GENOMIC DNA]</scope>
    <source>
        <strain evidence="3">Okayama-7 / 130 / ATCC MYA-4618 / FGSC 9003</strain>
    </source>
</reference>
<dbReference type="GeneID" id="9379025"/>
<organism evidence="2 3">
    <name type="scientific">Coprinopsis cinerea (strain Okayama-7 / 130 / ATCC MYA-4618 / FGSC 9003)</name>
    <name type="common">Inky cap fungus</name>
    <name type="synonym">Hormographiella aspergillata</name>
    <dbReference type="NCBI Taxonomy" id="240176"/>
    <lineage>
        <taxon>Eukaryota</taxon>
        <taxon>Fungi</taxon>
        <taxon>Dikarya</taxon>
        <taxon>Basidiomycota</taxon>
        <taxon>Agaricomycotina</taxon>
        <taxon>Agaricomycetes</taxon>
        <taxon>Agaricomycetidae</taxon>
        <taxon>Agaricales</taxon>
        <taxon>Agaricineae</taxon>
        <taxon>Psathyrellaceae</taxon>
        <taxon>Coprinopsis</taxon>
    </lineage>
</organism>
<keyword evidence="1" id="KW-0472">Membrane</keyword>
<name>D6RL39_COPC7</name>
<keyword evidence="3" id="KW-1185">Reference proteome</keyword>
<proteinExistence type="predicted"/>
<dbReference type="InParanoid" id="D6RL39"/>
<protein>
    <submittedName>
        <fullName evidence="2">Uncharacterized protein</fullName>
    </submittedName>
</protein>
<dbReference type="AlphaFoldDB" id="D6RL39"/>
<evidence type="ECO:0000256" key="1">
    <source>
        <dbReference type="SAM" id="Phobius"/>
    </source>
</evidence>
<dbReference type="HOGENOM" id="CLU_1224705_0_0_1"/>
<evidence type="ECO:0000313" key="2">
    <source>
        <dbReference type="EMBL" id="EFI28040.1"/>
    </source>
</evidence>
<dbReference type="EMBL" id="AACS02000003">
    <property type="protein sequence ID" value="EFI28040.1"/>
    <property type="molecule type" value="Genomic_DNA"/>
</dbReference>
<accession>D6RL39</accession>
<keyword evidence="1" id="KW-1133">Transmembrane helix</keyword>